<name>A0A151JGW5_9VIBR</name>
<sequence>MDFVRIVKLAKIIKSFVLYIKTCFTSINDLDLLSSIKMFYICKRIILMTTEFELPQITDTEKLHVALSVMKSKRSVQKFVSEHGLDVLESVKKVVDTVVEEALEEIRKEEEVRKNHENALQQAAQGYVDAMKAAGIEVSLNDALEKLSSVNTETPVKKKNPRNKYKFLINGEIVTRPFARPSKEIEAEMAEKGYTDQYMLLAPESFEQFLKDAETNPKYKSRIDEIEAFFAKKRKSSKEHDVAINPNIEVELALDIETAREKFSIEMTEDFIFNGAISDLTPEQEKLLIAISDDHTVEGGIDAIEALDS</sequence>
<feature type="domain" description="DNA-binding protein H-NS-like N-terminal" evidence="2">
    <location>
        <begin position="67"/>
        <end position="139"/>
    </location>
</feature>
<dbReference type="EMBL" id="LOMK01000001">
    <property type="protein sequence ID" value="KYN24867.1"/>
    <property type="molecule type" value="Genomic_DNA"/>
</dbReference>
<evidence type="ECO:0000259" key="2">
    <source>
        <dbReference type="Pfam" id="PF22470"/>
    </source>
</evidence>
<organism evidence="3 4">
    <name type="scientific">Vibrio cidicii</name>
    <dbReference type="NCBI Taxonomy" id="1763883"/>
    <lineage>
        <taxon>Bacteria</taxon>
        <taxon>Pseudomonadati</taxon>
        <taxon>Pseudomonadota</taxon>
        <taxon>Gammaproteobacteria</taxon>
        <taxon>Vibrionales</taxon>
        <taxon>Vibrionaceae</taxon>
        <taxon>Vibrio</taxon>
    </lineage>
</organism>
<evidence type="ECO:0000313" key="3">
    <source>
        <dbReference type="EMBL" id="KYN24867.1"/>
    </source>
</evidence>
<keyword evidence="1" id="KW-0175">Coiled coil</keyword>
<dbReference type="GO" id="GO:0046983">
    <property type="term" value="F:protein dimerization activity"/>
    <property type="evidence" value="ECO:0007669"/>
    <property type="project" value="InterPro"/>
</dbReference>
<feature type="coiled-coil region" evidence="1">
    <location>
        <begin position="99"/>
        <end position="126"/>
    </location>
</feature>
<dbReference type="Pfam" id="PF22470">
    <property type="entry name" value="Histone_HNS_N"/>
    <property type="match status" value="1"/>
</dbReference>
<dbReference type="AlphaFoldDB" id="A0A151JGW5"/>
<dbReference type="InterPro" id="IPR054180">
    <property type="entry name" value="H-NS-like_N"/>
</dbReference>
<protein>
    <recommendedName>
        <fullName evidence="2">DNA-binding protein H-NS-like N-terminal domain-containing protein</fullName>
    </recommendedName>
</protein>
<proteinExistence type="predicted"/>
<dbReference type="Gene3D" id="1.10.287.1050">
    <property type="entry name" value="H-NS histone-like proteins"/>
    <property type="match status" value="1"/>
</dbReference>
<dbReference type="Proteomes" id="UP000075349">
    <property type="component" value="Unassembled WGS sequence"/>
</dbReference>
<evidence type="ECO:0000313" key="4">
    <source>
        <dbReference type="Proteomes" id="UP000075349"/>
    </source>
</evidence>
<accession>A0A151JGW5</accession>
<evidence type="ECO:0000256" key="1">
    <source>
        <dbReference type="SAM" id="Coils"/>
    </source>
</evidence>
<comment type="caution">
    <text evidence="3">The sequence shown here is derived from an EMBL/GenBank/DDBJ whole genome shotgun (WGS) entry which is preliminary data.</text>
</comment>
<gene>
    <name evidence="3" type="ORF">AUQ44_03295</name>
</gene>
<reference evidence="4" key="1">
    <citation type="submission" date="2015-12" db="EMBL/GenBank/DDBJ databases">
        <authorList>
            <person name="Tarr C.L."/>
            <person name="Gladney L.M."/>
        </authorList>
    </citation>
    <scope>NUCLEOTIDE SEQUENCE [LARGE SCALE GENOMIC DNA]</scope>
    <source>
        <strain evidence="4">2756-81</strain>
    </source>
</reference>
<dbReference type="InterPro" id="IPR027454">
    <property type="entry name" value="Histone_HNS_N"/>
</dbReference>